<dbReference type="PANTHER" id="PTHR21666:SF285">
    <property type="entry name" value="M23 FAMILY METALLOPEPTIDASE"/>
    <property type="match status" value="1"/>
</dbReference>
<dbReference type="InterPro" id="IPR011055">
    <property type="entry name" value="Dup_hybrid_motif"/>
</dbReference>
<feature type="signal peptide" evidence="1">
    <location>
        <begin position="1"/>
        <end position="20"/>
    </location>
</feature>
<dbReference type="InterPro" id="IPR050570">
    <property type="entry name" value="Cell_wall_metabolism_enzyme"/>
</dbReference>
<dbReference type="EMBL" id="PDNW01000003">
    <property type="protein sequence ID" value="PLC50987.1"/>
    <property type="molecule type" value="Genomic_DNA"/>
</dbReference>
<evidence type="ECO:0000313" key="4">
    <source>
        <dbReference type="EMBL" id="PLC50987.1"/>
    </source>
</evidence>
<proteinExistence type="predicted"/>
<dbReference type="PANTHER" id="PTHR21666">
    <property type="entry name" value="PEPTIDASE-RELATED"/>
    <property type="match status" value="1"/>
</dbReference>
<keyword evidence="5" id="KW-1185">Reference proteome</keyword>
<evidence type="ECO:0000313" key="5">
    <source>
        <dbReference type="Proteomes" id="UP000234190"/>
    </source>
</evidence>
<evidence type="ECO:0000256" key="1">
    <source>
        <dbReference type="SAM" id="SignalP"/>
    </source>
</evidence>
<organism evidence="4 5">
    <name type="scientific">Pollutimonas subterranea</name>
    <dbReference type="NCBI Taxonomy" id="2045210"/>
    <lineage>
        <taxon>Bacteria</taxon>
        <taxon>Pseudomonadati</taxon>
        <taxon>Pseudomonadota</taxon>
        <taxon>Betaproteobacteria</taxon>
        <taxon>Burkholderiales</taxon>
        <taxon>Alcaligenaceae</taxon>
        <taxon>Pollutimonas</taxon>
    </lineage>
</organism>
<dbReference type="SUPFAM" id="SSF51261">
    <property type="entry name" value="Duplicated hybrid motif"/>
    <property type="match status" value="1"/>
</dbReference>
<feature type="domain" description="M23ase beta-sheet core" evidence="2">
    <location>
        <begin position="176"/>
        <end position="270"/>
    </location>
</feature>
<dbReference type="OrthoDB" id="9815245at2"/>
<dbReference type="InterPro" id="IPR016047">
    <property type="entry name" value="M23ase_b-sheet_dom"/>
</dbReference>
<feature type="domain" description="Peptidase family M23 N-terminal" evidence="3">
    <location>
        <begin position="29"/>
        <end position="102"/>
    </location>
</feature>
<dbReference type="Gene3D" id="2.60.40.1590">
    <property type="entry name" value="Peptidoglycan hydrolase domains"/>
    <property type="match status" value="1"/>
</dbReference>
<dbReference type="Pfam" id="PF18421">
    <property type="entry name" value="Peptidase_M23_N"/>
    <property type="match status" value="1"/>
</dbReference>
<keyword evidence="1" id="KW-0732">Signal</keyword>
<comment type="caution">
    <text evidence="4">The sequence shown here is derived from an EMBL/GenBank/DDBJ whole genome shotgun (WGS) entry which is preliminary data.</text>
</comment>
<sequence>MTRYTLLVAAALLFPLSAGAQGYISRMLNHPVPGGVAVVPLGDSSQMPRAYHDDNRVMVLRDSDGQWIAVVGIDLKTTAGRQVLKVDGAPGVQQPAFVVGSKSYKEQHIKLKNKSQVNPDPEQTRRYEREYKEQIAAYASFREVIPSNVMLDKPVDGRLSSPFGLRRFFNGEERNAHSGLDFAVGLGTPIKAPADGVVTIVADYFFNGKTVFVDHGQGFITMYCHLSSFQVKAGDTVTRGQSIGKVGATGRATGPHLHWNVSLNNARVDPAIFINAFKP</sequence>
<gene>
    <name evidence="4" type="ORF">CR159_05170</name>
</gene>
<dbReference type="InterPro" id="IPR040487">
    <property type="entry name" value="Peptidase_M23_N"/>
</dbReference>
<name>A0A2N4U7M4_9BURK</name>
<dbReference type="Pfam" id="PF01551">
    <property type="entry name" value="Peptidase_M23"/>
    <property type="match status" value="1"/>
</dbReference>
<accession>A0A2N4U7M4</accession>
<dbReference type="AlphaFoldDB" id="A0A2N4U7M4"/>
<dbReference type="GO" id="GO:0004222">
    <property type="term" value="F:metalloendopeptidase activity"/>
    <property type="evidence" value="ECO:0007669"/>
    <property type="project" value="TreeGrafter"/>
</dbReference>
<dbReference type="FunFam" id="2.70.70.10:FF:000019">
    <property type="entry name" value="M23 family peptidase"/>
    <property type="match status" value="1"/>
</dbReference>
<evidence type="ECO:0000259" key="2">
    <source>
        <dbReference type="Pfam" id="PF01551"/>
    </source>
</evidence>
<dbReference type="CDD" id="cd12797">
    <property type="entry name" value="M23_peptidase"/>
    <property type="match status" value="1"/>
</dbReference>
<reference evidence="4 5" key="1">
    <citation type="submission" date="2017-10" db="EMBL/GenBank/DDBJ databases">
        <title>Two draft genome sequences of Pusillimonas sp. strains isolated from a nitrate- and radionuclide-contaminated groundwater in Russia.</title>
        <authorList>
            <person name="Grouzdev D.S."/>
            <person name="Tourova T.P."/>
            <person name="Goeva M.A."/>
            <person name="Babich T.L."/>
            <person name="Sokolova D.S."/>
            <person name="Abdullin R."/>
            <person name="Poltaraus A.B."/>
            <person name="Toshchakov S.V."/>
            <person name="Nazina T.N."/>
        </authorList>
    </citation>
    <scope>NUCLEOTIDE SEQUENCE [LARGE SCALE GENOMIC DNA]</scope>
    <source>
        <strain evidence="4 5">JR1/69-3-13</strain>
    </source>
</reference>
<dbReference type="Proteomes" id="UP000234190">
    <property type="component" value="Unassembled WGS sequence"/>
</dbReference>
<dbReference type="Gene3D" id="2.70.70.10">
    <property type="entry name" value="Glucose Permease (Domain IIA)"/>
    <property type="match status" value="1"/>
</dbReference>
<feature type="chain" id="PRO_5014995322" evidence="1">
    <location>
        <begin position="21"/>
        <end position="279"/>
    </location>
</feature>
<evidence type="ECO:0000259" key="3">
    <source>
        <dbReference type="Pfam" id="PF18421"/>
    </source>
</evidence>
<dbReference type="RefSeq" id="WP_102072939.1">
    <property type="nucleotide sequence ID" value="NZ_PDNW01000003.1"/>
</dbReference>
<protein>
    <submittedName>
        <fullName evidence="4">Peptidase</fullName>
    </submittedName>
</protein>